<keyword evidence="2" id="KW-1185">Reference proteome</keyword>
<sequence>MTRKPLAIIFNVIHYRLDDIDDPLDPDIVLRVAVASDKYDLTSSLKHCVKSWLDCAKISDPHKICQLAIAPAWFQNEKGFRYATLALLLSHGRRYLGLGHMDKMPVVMMEERRSQLRLNLISRVLRIAVECIEHWDRNYRGCDSSTCGYIKCCSADYITHLTGARVHYIGPGYSDRQFPNRDHTKMDPIRLSDISLNDVIKSFNVKGLSTGLGNGCSGCKRKHFAADWPDFNELVRKSPSEFRAQVVGLCLHCVCEGEEHHEEHVGGA</sequence>
<dbReference type="EMBL" id="JAULSW010000006">
    <property type="protein sequence ID" value="KAK3377478.1"/>
    <property type="molecule type" value="Genomic_DNA"/>
</dbReference>
<organism evidence="1 2">
    <name type="scientific">Podospora didyma</name>
    <dbReference type="NCBI Taxonomy" id="330526"/>
    <lineage>
        <taxon>Eukaryota</taxon>
        <taxon>Fungi</taxon>
        <taxon>Dikarya</taxon>
        <taxon>Ascomycota</taxon>
        <taxon>Pezizomycotina</taxon>
        <taxon>Sordariomycetes</taxon>
        <taxon>Sordariomycetidae</taxon>
        <taxon>Sordariales</taxon>
        <taxon>Podosporaceae</taxon>
        <taxon>Podospora</taxon>
    </lineage>
</organism>
<name>A0AAE0KJ67_9PEZI</name>
<protein>
    <submittedName>
        <fullName evidence="1">Uncharacterized protein</fullName>
    </submittedName>
</protein>
<dbReference type="Proteomes" id="UP001285441">
    <property type="component" value="Unassembled WGS sequence"/>
</dbReference>
<evidence type="ECO:0000313" key="1">
    <source>
        <dbReference type="EMBL" id="KAK3377478.1"/>
    </source>
</evidence>
<dbReference type="AlphaFoldDB" id="A0AAE0KJ67"/>
<comment type="caution">
    <text evidence="1">The sequence shown here is derived from an EMBL/GenBank/DDBJ whole genome shotgun (WGS) entry which is preliminary data.</text>
</comment>
<reference evidence="1" key="2">
    <citation type="submission" date="2023-06" db="EMBL/GenBank/DDBJ databases">
        <authorList>
            <consortium name="Lawrence Berkeley National Laboratory"/>
            <person name="Haridas S."/>
            <person name="Hensen N."/>
            <person name="Bonometti L."/>
            <person name="Westerberg I."/>
            <person name="Brannstrom I.O."/>
            <person name="Guillou S."/>
            <person name="Cros-Aarteil S."/>
            <person name="Calhoun S."/>
            <person name="Kuo A."/>
            <person name="Mondo S."/>
            <person name="Pangilinan J."/>
            <person name="Riley R."/>
            <person name="LaButti K."/>
            <person name="Andreopoulos B."/>
            <person name="Lipzen A."/>
            <person name="Chen C."/>
            <person name="Yanf M."/>
            <person name="Daum C."/>
            <person name="Ng V."/>
            <person name="Clum A."/>
            <person name="Steindorff A."/>
            <person name="Ohm R."/>
            <person name="Martin F."/>
            <person name="Silar P."/>
            <person name="Natvig D."/>
            <person name="Lalanne C."/>
            <person name="Gautier V."/>
            <person name="Ament-velasquez S.L."/>
            <person name="Kruys A."/>
            <person name="Hutchinson M.I."/>
            <person name="Powell A.J."/>
            <person name="Barry K."/>
            <person name="Miller A.N."/>
            <person name="Grigoriev I.V."/>
            <person name="Debuchy R."/>
            <person name="Gladieux P."/>
            <person name="Thoren M.H."/>
            <person name="Johannesson H."/>
        </authorList>
    </citation>
    <scope>NUCLEOTIDE SEQUENCE</scope>
    <source>
        <strain evidence="1">CBS 232.78</strain>
    </source>
</reference>
<reference evidence="1" key="1">
    <citation type="journal article" date="2023" name="Mol. Phylogenet. Evol.">
        <title>Genome-scale phylogeny and comparative genomics of the fungal order Sordariales.</title>
        <authorList>
            <person name="Hensen N."/>
            <person name="Bonometti L."/>
            <person name="Westerberg I."/>
            <person name="Brannstrom I.O."/>
            <person name="Guillou S."/>
            <person name="Cros-Aarteil S."/>
            <person name="Calhoun S."/>
            <person name="Haridas S."/>
            <person name="Kuo A."/>
            <person name="Mondo S."/>
            <person name="Pangilinan J."/>
            <person name="Riley R."/>
            <person name="LaButti K."/>
            <person name="Andreopoulos B."/>
            <person name="Lipzen A."/>
            <person name="Chen C."/>
            <person name="Yan M."/>
            <person name="Daum C."/>
            <person name="Ng V."/>
            <person name="Clum A."/>
            <person name="Steindorff A."/>
            <person name="Ohm R.A."/>
            <person name="Martin F."/>
            <person name="Silar P."/>
            <person name="Natvig D.O."/>
            <person name="Lalanne C."/>
            <person name="Gautier V."/>
            <person name="Ament-Velasquez S.L."/>
            <person name="Kruys A."/>
            <person name="Hutchinson M.I."/>
            <person name="Powell A.J."/>
            <person name="Barry K."/>
            <person name="Miller A.N."/>
            <person name="Grigoriev I.V."/>
            <person name="Debuchy R."/>
            <person name="Gladieux P."/>
            <person name="Hiltunen Thoren M."/>
            <person name="Johannesson H."/>
        </authorList>
    </citation>
    <scope>NUCLEOTIDE SEQUENCE</scope>
    <source>
        <strain evidence="1">CBS 232.78</strain>
    </source>
</reference>
<proteinExistence type="predicted"/>
<gene>
    <name evidence="1" type="ORF">B0H63DRAFT_451356</name>
</gene>
<evidence type="ECO:0000313" key="2">
    <source>
        <dbReference type="Proteomes" id="UP001285441"/>
    </source>
</evidence>
<accession>A0AAE0KJ67</accession>